<accession>A0A9X2MUB4</accession>
<keyword evidence="2" id="KW-0813">Transport</keyword>
<dbReference type="Pfam" id="PF01547">
    <property type="entry name" value="SBP_bac_1"/>
    <property type="match status" value="1"/>
</dbReference>
<sequence length="443" mass="50203">MKYKLKYAALFALYAVALSAVVLYSLTSGANSGERAESEKLTLTFRHFWTKEHDRPILTIFQDAVREFELAHPNVKINFESLDQTIHREQKLKSEMVTGTPPDMFVLFGGAEFEPYVKSNRMMDLTEFVRDNRLNFHDLRLWSYGDRVYGLPFEGHAEPIFYNRSIFEELDLAVPETIGELTEAIRVLKQNGYVPFALGNEELWPGTIYTHYLMDRYAGPKLIDQLAGGESRSSFQNEDYRKAFALLQEWSKEGAFNASPSGVSTEEAIALFTGGKAAMYLNGSWDITLFHSEDGSSSFQDRIGVIPFPSLSKDDDRSIAGGYSIGLGLSSELTGARKEAALELLRTLYTEKVQQRIVYEGLRLPAMPVPFDPSRTGPVFAQVVQLMEDGGDTFIAYDNVLSPEVRKSFWSINDRLLNLELSPDEALAELDHASEWYWQLRNR</sequence>
<evidence type="ECO:0000313" key="4">
    <source>
        <dbReference type="Proteomes" id="UP001141950"/>
    </source>
</evidence>
<comment type="similarity">
    <text evidence="1">Belongs to the bacterial solute-binding protein 1 family.</text>
</comment>
<comment type="caution">
    <text evidence="3">The sequence shown here is derived from an EMBL/GenBank/DDBJ whole genome shotgun (WGS) entry which is preliminary data.</text>
</comment>
<dbReference type="Proteomes" id="UP001141950">
    <property type="component" value="Unassembled WGS sequence"/>
</dbReference>
<proteinExistence type="inferred from homology"/>
<protein>
    <submittedName>
        <fullName evidence="3">Extracellular solute-binding protein</fullName>
    </submittedName>
</protein>
<evidence type="ECO:0000256" key="1">
    <source>
        <dbReference type="ARBA" id="ARBA00008520"/>
    </source>
</evidence>
<dbReference type="RefSeq" id="WP_257449838.1">
    <property type="nucleotide sequence ID" value="NZ_JANIPJ010000017.1"/>
</dbReference>
<dbReference type="AlphaFoldDB" id="A0A9X2MUB4"/>
<gene>
    <name evidence="3" type="ORF">NQZ67_21265</name>
</gene>
<dbReference type="Gene3D" id="3.40.190.10">
    <property type="entry name" value="Periplasmic binding protein-like II"/>
    <property type="match status" value="2"/>
</dbReference>
<organism evidence="3 4">
    <name type="scientific">Paenibacillus soyae</name>
    <dbReference type="NCBI Taxonomy" id="2969249"/>
    <lineage>
        <taxon>Bacteria</taxon>
        <taxon>Bacillati</taxon>
        <taxon>Bacillota</taxon>
        <taxon>Bacilli</taxon>
        <taxon>Bacillales</taxon>
        <taxon>Paenibacillaceae</taxon>
        <taxon>Paenibacillus</taxon>
    </lineage>
</organism>
<keyword evidence="4" id="KW-1185">Reference proteome</keyword>
<name>A0A9X2MUB4_9BACL</name>
<evidence type="ECO:0000313" key="3">
    <source>
        <dbReference type="EMBL" id="MCR2806414.1"/>
    </source>
</evidence>
<dbReference type="InterPro" id="IPR006059">
    <property type="entry name" value="SBP"/>
</dbReference>
<reference evidence="3" key="1">
    <citation type="submission" date="2022-08" db="EMBL/GenBank/DDBJ databases">
        <title>The genomic sequence of strain Paenibacillus sp. SCIV0701.</title>
        <authorList>
            <person name="Zhao H."/>
        </authorList>
    </citation>
    <scope>NUCLEOTIDE SEQUENCE</scope>
    <source>
        <strain evidence="3">SCIV0701</strain>
    </source>
</reference>
<dbReference type="PANTHER" id="PTHR43649">
    <property type="entry name" value="ARABINOSE-BINDING PROTEIN-RELATED"/>
    <property type="match status" value="1"/>
</dbReference>
<dbReference type="PANTHER" id="PTHR43649:SF29">
    <property type="entry name" value="OSMOPROTECTIVE COMPOUNDS-BINDING PROTEIN GGTB"/>
    <property type="match status" value="1"/>
</dbReference>
<dbReference type="EMBL" id="JANIPJ010000017">
    <property type="protein sequence ID" value="MCR2806414.1"/>
    <property type="molecule type" value="Genomic_DNA"/>
</dbReference>
<dbReference type="InterPro" id="IPR050490">
    <property type="entry name" value="Bact_solute-bd_prot1"/>
</dbReference>
<evidence type="ECO:0000256" key="2">
    <source>
        <dbReference type="ARBA" id="ARBA00022448"/>
    </source>
</evidence>
<dbReference type="SUPFAM" id="SSF53850">
    <property type="entry name" value="Periplasmic binding protein-like II"/>
    <property type="match status" value="1"/>
</dbReference>